<dbReference type="InterPro" id="IPR004839">
    <property type="entry name" value="Aminotransferase_I/II_large"/>
</dbReference>
<keyword evidence="7" id="KW-0032">Aminotransferase</keyword>
<evidence type="ECO:0000313" key="8">
    <source>
        <dbReference type="Proteomes" id="UP000257055"/>
    </source>
</evidence>
<organism evidence="7 8">
    <name type="scientific">Listeria kieliensis</name>
    <dbReference type="NCBI Taxonomy" id="1621700"/>
    <lineage>
        <taxon>Bacteria</taxon>
        <taxon>Bacillati</taxon>
        <taxon>Bacillota</taxon>
        <taxon>Bacilli</taxon>
        <taxon>Bacillales</taxon>
        <taxon>Listeriaceae</taxon>
        <taxon>Listeria</taxon>
    </lineage>
</organism>
<gene>
    <name evidence="7" type="ORF">UR08_11320</name>
</gene>
<dbReference type="GO" id="GO:0047804">
    <property type="term" value="F:cysteine-S-conjugate beta-lyase activity"/>
    <property type="evidence" value="ECO:0007669"/>
    <property type="project" value="UniProtKB-EC"/>
</dbReference>
<proteinExistence type="inferred from homology"/>
<evidence type="ECO:0000256" key="3">
    <source>
        <dbReference type="ARBA" id="ARBA00022898"/>
    </source>
</evidence>
<sequence length="389" mass="44783">MSQFDEVIPRLGTNSVKWDGAKELFDRDRVIPMWIADMDFRAPKPVLDAFRCRIDHGIFGYTNSVEPMLDALIDWNKKRHDFTINRSDVLFNEAVVPSISLALRALTEKGDKVLMHSPVYTPFFRVAGEELDREVVTTPLEFRNHRFEIDFSDMETKLKTQDIKLFLLCNPQNPGGRVWHPDELKKMVELCKRYNVPIVSDEIHSDLVMEPFIHTPLAKACPEYQEQIITLMAPTKTFNLAGLKVSYLIVPGKKYREKIEAWQKYVHAAGINEFGQIALCTAYREGEAWLDELRAYVLENYHYVKDQIERYAPEVEVANLEATYLMWLDARKVAKDEKQLYQDIIDAGCGIQLGSDFGENGRGFIRLNIACPRATLEKGIAYLIKGIQK</sequence>
<evidence type="ECO:0000313" key="7">
    <source>
        <dbReference type="EMBL" id="RDW99417.1"/>
    </source>
</evidence>
<comment type="similarity">
    <text evidence="5">Belongs to the class-II pyridoxal-phosphate-dependent aminotransferase family. MalY/PatB cystathionine beta-lyase subfamily.</text>
</comment>
<dbReference type="InterPro" id="IPR015424">
    <property type="entry name" value="PyrdxlP-dep_Trfase"/>
</dbReference>
<keyword evidence="4" id="KW-0456">Lyase</keyword>
<dbReference type="InterPro" id="IPR051798">
    <property type="entry name" value="Class-II_PLP-Dep_Aminotrans"/>
</dbReference>
<protein>
    <recommendedName>
        <fullName evidence="2">cysteine-S-conjugate beta-lyase</fullName>
        <ecNumber evidence="2">4.4.1.13</ecNumber>
    </recommendedName>
</protein>
<dbReference type="GO" id="GO:0008483">
    <property type="term" value="F:transaminase activity"/>
    <property type="evidence" value="ECO:0007669"/>
    <property type="project" value="UniProtKB-KW"/>
</dbReference>
<dbReference type="PANTHER" id="PTHR43525">
    <property type="entry name" value="PROTEIN MALY"/>
    <property type="match status" value="1"/>
</dbReference>
<dbReference type="NCBIfam" id="TIGR04350">
    <property type="entry name" value="C_S_lyase_PatB"/>
    <property type="match status" value="1"/>
</dbReference>
<evidence type="ECO:0000256" key="1">
    <source>
        <dbReference type="ARBA" id="ARBA00001933"/>
    </source>
</evidence>
<dbReference type="Pfam" id="PF00155">
    <property type="entry name" value="Aminotran_1_2"/>
    <property type="match status" value="1"/>
</dbReference>
<accession>A0A3D8TL03</accession>
<dbReference type="Gene3D" id="3.90.1150.10">
    <property type="entry name" value="Aspartate Aminotransferase, domain 1"/>
    <property type="match status" value="1"/>
</dbReference>
<feature type="domain" description="Aminotransferase class I/classII large" evidence="6">
    <location>
        <begin position="57"/>
        <end position="381"/>
    </location>
</feature>
<dbReference type="AlphaFoldDB" id="A0A3D8TL03"/>
<dbReference type="PANTHER" id="PTHR43525:SF1">
    <property type="entry name" value="PROTEIN MALY"/>
    <property type="match status" value="1"/>
</dbReference>
<keyword evidence="7" id="KW-0808">Transferase</keyword>
<reference evidence="8" key="1">
    <citation type="submission" date="2015-04" db="EMBL/GenBank/DDBJ databases">
        <authorList>
            <person name="Schardt J."/>
            <person name="Mueller-Herbst S."/>
            <person name="Scherer S."/>
            <person name="Huptas C."/>
        </authorList>
    </citation>
    <scope>NUCLEOTIDE SEQUENCE [LARGE SCALE GENOMIC DNA]</scope>
    <source>
        <strain evidence="8">Kiel-L1</strain>
    </source>
</reference>
<dbReference type="Proteomes" id="UP000257055">
    <property type="component" value="Unassembled WGS sequence"/>
</dbReference>
<comment type="cofactor">
    <cofactor evidence="1">
        <name>pyridoxal 5'-phosphate</name>
        <dbReference type="ChEBI" id="CHEBI:597326"/>
    </cofactor>
</comment>
<evidence type="ECO:0000256" key="5">
    <source>
        <dbReference type="ARBA" id="ARBA00037974"/>
    </source>
</evidence>
<dbReference type="InterPro" id="IPR015421">
    <property type="entry name" value="PyrdxlP-dep_Trfase_major"/>
</dbReference>
<keyword evidence="8" id="KW-1185">Reference proteome</keyword>
<dbReference type="EMBL" id="LARY01000003">
    <property type="protein sequence ID" value="RDW99417.1"/>
    <property type="molecule type" value="Genomic_DNA"/>
</dbReference>
<name>A0A3D8TL03_9LIST</name>
<evidence type="ECO:0000256" key="4">
    <source>
        <dbReference type="ARBA" id="ARBA00023239"/>
    </source>
</evidence>
<dbReference type="EC" id="4.4.1.13" evidence="2"/>
<dbReference type="RefSeq" id="WP_115753807.1">
    <property type="nucleotide sequence ID" value="NZ_LARY01000003.1"/>
</dbReference>
<dbReference type="InterPro" id="IPR027619">
    <property type="entry name" value="C-S_lyase_PatB-like"/>
</dbReference>
<dbReference type="Gene3D" id="3.40.640.10">
    <property type="entry name" value="Type I PLP-dependent aspartate aminotransferase-like (Major domain)"/>
    <property type="match status" value="1"/>
</dbReference>
<dbReference type="GO" id="GO:0030170">
    <property type="term" value="F:pyridoxal phosphate binding"/>
    <property type="evidence" value="ECO:0007669"/>
    <property type="project" value="InterPro"/>
</dbReference>
<dbReference type="CDD" id="cd00609">
    <property type="entry name" value="AAT_like"/>
    <property type="match status" value="1"/>
</dbReference>
<dbReference type="SUPFAM" id="SSF53383">
    <property type="entry name" value="PLP-dependent transferases"/>
    <property type="match status" value="1"/>
</dbReference>
<dbReference type="InterPro" id="IPR015422">
    <property type="entry name" value="PyrdxlP-dep_Trfase_small"/>
</dbReference>
<evidence type="ECO:0000259" key="6">
    <source>
        <dbReference type="Pfam" id="PF00155"/>
    </source>
</evidence>
<evidence type="ECO:0000256" key="2">
    <source>
        <dbReference type="ARBA" id="ARBA00012224"/>
    </source>
</evidence>
<comment type="caution">
    <text evidence="7">The sequence shown here is derived from an EMBL/GenBank/DDBJ whole genome shotgun (WGS) entry which is preliminary data.</text>
</comment>
<keyword evidence="3" id="KW-0663">Pyridoxal phosphate</keyword>